<dbReference type="EMBL" id="CAJNOV010010213">
    <property type="protein sequence ID" value="CAF1397618.1"/>
    <property type="molecule type" value="Genomic_DNA"/>
</dbReference>
<dbReference type="GO" id="GO:0032259">
    <property type="term" value="P:methylation"/>
    <property type="evidence" value="ECO:0007669"/>
    <property type="project" value="InterPro"/>
</dbReference>
<proteinExistence type="predicted"/>
<gene>
    <name evidence="3" type="ORF">BYL167_LOCUS31928</name>
    <name evidence="2" type="ORF">CJN711_LOCUS21797</name>
</gene>
<dbReference type="Pfam" id="PF01728">
    <property type="entry name" value="FtsJ"/>
    <property type="match status" value="1"/>
</dbReference>
<evidence type="ECO:0000313" key="3">
    <source>
        <dbReference type="EMBL" id="CAF4409549.1"/>
    </source>
</evidence>
<dbReference type="GO" id="GO:0008168">
    <property type="term" value="F:methyltransferase activity"/>
    <property type="evidence" value="ECO:0007669"/>
    <property type="project" value="InterPro"/>
</dbReference>
<name>A0A815KTS6_9BILA</name>
<accession>A0A815KTS6</accession>
<dbReference type="Gene3D" id="3.40.50.12760">
    <property type="match status" value="1"/>
</dbReference>
<evidence type="ECO:0000313" key="4">
    <source>
        <dbReference type="Proteomes" id="UP000663855"/>
    </source>
</evidence>
<dbReference type="AlphaFoldDB" id="A0A815KTS6"/>
<comment type="caution">
    <text evidence="2">The sequence shown here is derived from an EMBL/GenBank/DDBJ whole genome shotgun (WGS) entry which is preliminary data.</text>
</comment>
<dbReference type="InterPro" id="IPR002877">
    <property type="entry name" value="RNA_MeTrfase_FtsJ_dom"/>
</dbReference>
<reference evidence="2" key="1">
    <citation type="submission" date="2021-02" db="EMBL/GenBank/DDBJ databases">
        <authorList>
            <person name="Nowell W R."/>
        </authorList>
    </citation>
    <scope>NUCLEOTIDE SEQUENCE</scope>
</reference>
<dbReference type="InterPro" id="IPR029063">
    <property type="entry name" value="SAM-dependent_MTases_sf"/>
</dbReference>
<dbReference type="EMBL" id="CAJOBH010057586">
    <property type="protein sequence ID" value="CAF4409549.1"/>
    <property type="molecule type" value="Genomic_DNA"/>
</dbReference>
<dbReference type="SUPFAM" id="SSF53335">
    <property type="entry name" value="S-adenosyl-L-methionine-dependent methyltransferases"/>
    <property type="match status" value="1"/>
</dbReference>
<dbReference type="Proteomes" id="UP000663855">
    <property type="component" value="Unassembled WGS sequence"/>
</dbReference>
<evidence type="ECO:0000259" key="1">
    <source>
        <dbReference type="Pfam" id="PF01728"/>
    </source>
</evidence>
<dbReference type="Proteomes" id="UP000681967">
    <property type="component" value="Unassembled WGS sequence"/>
</dbReference>
<protein>
    <recommendedName>
        <fullName evidence="1">Ribosomal RNA methyltransferase FtsJ domain-containing protein</fullName>
    </recommendedName>
</protein>
<feature type="domain" description="Ribosomal RNA methyltransferase FtsJ" evidence="1">
    <location>
        <begin position="113"/>
        <end position="286"/>
    </location>
</feature>
<organism evidence="2 4">
    <name type="scientific">Rotaria magnacalcarata</name>
    <dbReference type="NCBI Taxonomy" id="392030"/>
    <lineage>
        <taxon>Eukaryota</taxon>
        <taxon>Metazoa</taxon>
        <taxon>Spiralia</taxon>
        <taxon>Gnathifera</taxon>
        <taxon>Rotifera</taxon>
        <taxon>Eurotatoria</taxon>
        <taxon>Bdelloidea</taxon>
        <taxon>Philodinida</taxon>
        <taxon>Philodinidae</taxon>
        <taxon>Rotaria</taxon>
    </lineage>
</organism>
<evidence type="ECO:0000313" key="2">
    <source>
        <dbReference type="EMBL" id="CAF1397618.1"/>
    </source>
</evidence>
<sequence>MASSTPVYIPPHRRNVESLQKKCASVVNSTPLINEVDLVKFDFFHKHLLNNSVVLRRLYHVRNIYKEDPNAEEHFTKSRITCGKAPSEFHLNTFIMAMEEIESNNNICLVSQDRVKHFLDLGCAPGGFSRWIIENNPSCTGLGITLPPDLGGFHMVFDAPGRYRYLYEDVTKNPEMIWCQDGAYEGIEPQFDLCIAGCIFRSPEINENSDDDQAACSRSRRVLRYSQLLMALTNLQKNGTLILVFNIRPFLFQIEILCLLSCCFESLLPVKPKRVHIIRSSYYLIGVNYKPEKAQKMNLLGRLRTVLDFMKKADSSWHYKNALLMEGTPDQIITEWTPFVLEHYQPMWEVQMNAIEHRLFPDTKKFQGIIDAQCFLDCEDPIEILSFDSDDLLNLKKKLCVKLNNNSFAVLPGIRSKMNLLKNVLTKKRNQLRKEPSQTSPDIVAINNASSIILTAEDLTYSSNLSTQSSINISSSSAVTLTINDEQKQHIIRLLDAWCEKIKEDNNQQH</sequence>